<dbReference type="SUPFAM" id="SSF56784">
    <property type="entry name" value="HAD-like"/>
    <property type="match status" value="1"/>
</dbReference>
<evidence type="ECO:0000313" key="2">
    <source>
        <dbReference type="Proteomes" id="UP000063991"/>
    </source>
</evidence>
<reference evidence="1 2" key="1">
    <citation type="submission" date="2015-12" db="EMBL/GenBank/DDBJ databases">
        <authorList>
            <person name="Shamseldin A."/>
            <person name="Moawad H."/>
            <person name="Abd El-Rahim W.M."/>
            <person name="Sadowsky M.J."/>
        </authorList>
    </citation>
    <scope>NUCLEOTIDE SEQUENCE [LARGE SCALE GENOMIC DNA]</scope>
    <source>
        <strain evidence="1 2">D7</strain>
    </source>
</reference>
<dbReference type="InterPro" id="IPR023214">
    <property type="entry name" value="HAD_sf"/>
</dbReference>
<protein>
    <submittedName>
        <fullName evidence="1">Uncharacterized protein</fullName>
    </submittedName>
</protein>
<dbReference type="Gene3D" id="1.10.150.400">
    <property type="match status" value="1"/>
</dbReference>
<dbReference type="AlphaFoldDB" id="A0A126PX20"/>
<accession>A0A126PX20</accession>
<sequence length="762" mass="86485">MSKLIKTIERVIEEQDIQFVSFDVFDTLVFRKVAKPTSIFAEAFKDVSTTQSGGMSPGEYEELRHYAEIRCKQKSASSEVSLEQIIDSLPFDLTLRQSLLAAELAAEQRFGFIDKDLKALILQLVANNNLKVVFISDMYLSAQQIRDCFFSQEPELKDIPLFVSSEQGVSKSSGGLFKVVSKQANQAYDTWLHIGDNLVADIKNAGLFGIHTVHVGPEFDVKSIQNAESKLFSSQCHFNALRHITSTHQPENAQAGAFQLASFIWGPALLSFCDWIIDKAIARQVSTVLCLMREGEVFAPLIQKRLAQRNIGGFRVIKLYVSRKSTFWPSVDTTTKQWFADLIDIYIKRRGYSVANFYSDFMLEADDVLAEFNNVEFRTADSVYVGDCSLLSLLSERAESVKNAVKNRIDTEKRYLQQYVASVAGVSLSECITVDLGNGGTIQNHLELALNKRAAGNLLFYSTNRIYDRIATCYESFIGAHNDQYNLRRLLWRSPECIESFLLGNTGTTLFYDENAEPVLGLPTSQNEHVVESFYQGAEAFFEQFYRYGFNTINDSDVIVILARFLRLPTQKESKVYTGLYHQDNFGADQTYPVVSEQQIEEVKRLGIDSVIDRFYQHEQWQIGKLHWPQAICSLLDAHLLYRREGLVLNDNNQNIERLIAILEERRWPEFTVCGGGIFFEQFYQAASAQAFKVERIVDRKAEINGQYELCGHEVLSLKQALLSGSRRFAITSFAFKDEIAKNIYSLSVELGMAEKIEIISL</sequence>
<dbReference type="Gene3D" id="3.40.50.1000">
    <property type="entry name" value="HAD superfamily/HAD-like"/>
    <property type="match status" value="1"/>
</dbReference>
<evidence type="ECO:0000313" key="1">
    <source>
        <dbReference type="EMBL" id="AMJ97576.1"/>
    </source>
</evidence>
<organism evidence="1 2">
    <name type="scientific">Alteromonas macleodii</name>
    <name type="common">Pseudoalteromonas macleodii</name>
    <dbReference type="NCBI Taxonomy" id="28108"/>
    <lineage>
        <taxon>Bacteria</taxon>
        <taxon>Pseudomonadati</taxon>
        <taxon>Pseudomonadota</taxon>
        <taxon>Gammaproteobacteria</taxon>
        <taxon>Alteromonadales</taxon>
        <taxon>Alteromonadaceae</taxon>
        <taxon>Alteromonas/Salinimonas group</taxon>
        <taxon>Alteromonas</taxon>
    </lineage>
</organism>
<gene>
    <name evidence="1" type="ORF">AVL55_05015</name>
</gene>
<dbReference type="OrthoDB" id="9816564at2"/>
<dbReference type="InterPro" id="IPR036412">
    <property type="entry name" value="HAD-like_sf"/>
</dbReference>
<proteinExistence type="predicted"/>
<dbReference type="Proteomes" id="UP000063991">
    <property type="component" value="Chromosome"/>
</dbReference>
<dbReference type="EMBL" id="CP014323">
    <property type="protein sequence ID" value="AMJ97576.1"/>
    <property type="molecule type" value="Genomic_DNA"/>
</dbReference>
<dbReference type="RefSeq" id="WP_061094455.1">
    <property type="nucleotide sequence ID" value="NZ_CP014323.1"/>
</dbReference>
<name>A0A126PX20_ALTMA</name>